<feature type="region of interest" description="Disordered" evidence="1">
    <location>
        <begin position="29"/>
        <end position="50"/>
    </location>
</feature>
<feature type="compositionally biased region" description="Polar residues" evidence="1">
    <location>
        <begin position="29"/>
        <end position="44"/>
    </location>
</feature>
<evidence type="ECO:0000256" key="1">
    <source>
        <dbReference type="SAM" id="MobiDB-lite"/>
    </source>
</evidence>
<organism evidence="2 3">
    <name type="scientific">Araneus ventricosus</name>
    <name type="common">Orbweaver spider</name>
    <name type="synonym">Epeira ventricosa</name>
    <dbReference type="NCBI Taxonomy" id="182803"/>
    <lineage>
        <taxon>Eukaryota</taxon>
        <taxon>Metazoa</taxon>
        <taxon>Ecdysozoa</taxon>
        <taxon>Arthropoda</taxon>
        <taxon>Chelicerata</taxon>
        <taxon>Arachnida</taxon>
        <taxon>Araneae</taxon>
        <taxon>Araneomorphae</taxon>
        <taxon>Entelegynae</taxon>
        <taxon>Araneoidea</taxon>
        <taxon>Araneidae</taxon>
        <taxon>Araneus</taxon>
    </lineage>
</organism>
<proteinExistence type="predicted"/>
<keyword evidence="3" id="KW-1185">Reference proteome</keyword>
<dbReference type="EMBL" id="BGPR01000773">
    <property type="protein sequence ID" value="GBM35002.1"/>
    <property type="molecule type" value="Genomic_DNA"/>
</dbReference>
<feature type="region of interest" description="Disordered" evidence="1">
    <location>
        <begin position="63"/>
        <end position="91"/>
    </location>
</feature>
<dbReference type="OrthoDB" id="7555411at2759"/>
<protein>
    <submittedName>
        <fullName evidence="2">Uncharacterized protein</fullName>
    </submittedName>
</protein>
<dbReference type="AlphaFoldDB" id="A0A4Y2F0D4"/>
<feature type="compositionally biased region" description="Polar residues" evidence="1">
    <location>
        <begin position="63"/>
        <end position="73"/>
    </location>
</feature>
<gene>
    <name evidence="2" type="ORF">AVEN_240363_1</name>
</gene>
<evidence type="ECO:0000313" key="2">
    <source>
        <dbReference type="EMBL" id="GBM35002.1"/>
    </source>
</evidence>
<sequence length="146" mass="16495">MVKKYNKYLCKDETLPSRTFSRYRKDVLSTDSKGTENGMQNAGSDVSCEESEGVYKMQNETISGESSLNSTLSDKSELDTENENSSENSFSIEDDLEELIENVNKPLYELANVRNSEAFFSILSYSIKFNLLKTCVDGLLKLLKNL</sequence>
<reference evidence="2 3" key="1">
    <citation type="journal article" date="2019" name="Sci. Rep.">
        <title>Orb-weaving spider Araneus ventricosus genome elucidates the spidroin gene catalogue.</title>
        <authorList>
            <person name="Kono N."/>
            <person name="Nakamura H."/>
            <person name="Ohtoshi R."/>
            <person name="Moran D.A.P."/>
            <person name="Shinohara A."/>
            <person name="Yoshida Y."/>
            <person name="Fujiwara M."/>
            <person name="Mori M."/>
            <person name="Tomita M."/>
            <person name="Arakawa K."/>
        </authorList>
    </citation>
    <scope>NUCLEOTIDE SEQUENCE [LARGE SCALE GENOMIC DNA]</scope>
</reference>
<evidence type="ECO:0000313" key="3">
    <source>
        <dbReference type="Proteomes" id="UP000499080"/>
    </source>
</evidence>
<accession>A0A4Y2F0D4</accession>
<comment type="caution">
    <text evidence="2">The sequence shown here is derived from an EMBL/GenBank/DDBJ whole genome shotgun (WGS) entry which is preliminary data.</text>
</comment>
<name>A0A4Y2F0D4_ARAVE</name>
<dbReference type="Proteomes" id="UP000499080">
    <property type="component" value="Unassembled WGS sequence"/>
</dbReference>